<dbReference type="AlphaFoldDB" id="A0A6J8EBT2"/>
<protein>
    <submittedName>
        <fullName evidence="1">Uncharacterized protein</fullName>
    </submittedName>
</protein>
<name>A0A6J8EBT2_MYTCO</name>
<evidence type="ECO:0000313" key="1">
    <source>
        <dbReference type="EMBL" id="CAC5417728.1"/>
    </source>
</evidence>
<organism evidence="1 2">
    <name type="scientific">Mytilus coruscus</name>
    <name type="common">Sea mussel</name>
    <dbReference type="NCBI Taxonomy" id="42192"/>
    <lineage>
        <taxon>Eukaryota</taxon>
        <taxon>Metazoa</taxon>
        <taxon>Spiralia</taxon>
        <taxon>Lophotrochozoa</taxon>
        <taxon>Mollusca</taxon>
        <taxon>Bivalvia</taxon>
        <taxon>Autobranchia</taxon>
        <taxon>Pteriomorphia</taxon>
        <taxon>Mytilida</taxon>
        <taxon>Mytiloidea</taxon>
        <taxon>Mytilidae</taxon>
        <taxon>Mytilinae</taxon>
        <taxon>Mytilus</taxon>
    </lineage>
</organism>
<accession>A0A6J8EBT2</accession>
<gene>
    <name evidence="1" type="ORF">MCOR_50216</name>
</gene>
<sequence>MSTKLKTKFDINCAILAKDYLNGFPLRKSLGLYFNKFQAVILSLTKENHGHYDFYIEDDMPVIAVELDYVNEIRLNLRKCQYINCTTCEHLWFPRLIDIVKTKLPETTAVYHGFELRKGFHKLRLILCGSLTDEAWILNLLYQMTNFTEPYRIATWNKSVGTLFPFITNAVLVLNSPSLQKCKQINEHYFDKTITLYCITIAPAKRPHFNRFVDCYIDAKSMHYKDLADEIFSLAENDCVNELESYEPPNTSVIKDRYLRSEDSVDNAWPPECFKKSNIPSALYSDLKPERETKKNRSQMVKTVMQEDLIRWKRKSSKQN</sequence>
<keyword evidence="2" id="KW-1185">Reference proteome</keyword>
<dbReference type="EMBL" id="CACVKT020008797">
    <property type="protein sequence ID" value="CAC5417728.1"/>
    <property type="molecule type" value="Genomic_DNA"/>
</dbReference>
<dbReference type="Proteomes" id="UP000507470">
    <property type="component" value="Unassembled WGS sequence"/>
</dbReference>
<evidence type="ECO:0000313" key="2">
    <source>
        <dbReference type="Proteomes" id="UP000507470"/>
    </source>
</evidence>
<reference evidence="1 2" key="1">
    <citation type="submission" date="2020-06" db="EMBL/GenBank/DDBJ databases">
        <authorList>
            <person name="Li R."/>
            <person name="Bekaert M."/>
        </authorList>
    </citation>
    <scope>NUCLEOTIDE SEQUENCE [LARGE SCALE GENOMIC DNA]</scope>
    <source>
        <strain evidence="2">wild</strain>
    </source>
</reference>
<proteinExistence type="predicted"/>